<feature type="region of interest" description="Disordered" evidence="1">
    <location>
        <begin position="1"/>
        <end position="38"/>
    </location>
</feature>
<evidence type="ECO:0000313" key="3">
    <source>
        <dbReference type="Proteomes" id="UP000479710"/>
    </source>
</evidence>
<evidence type="ECO:0000313" key="2">
    <source>
        <dbReference type="EMBL" id="KAF0894442.1"/>
    </source>
</evidence>
<keyword evidence="3" id="KW-1185">Reference proteome</keyword>
<dbReference type="AlphaFoldDB" id="A0A6G1C2P2"/>
<sequence>MCHPTDRISSDTNTALFVTPTPSQGNSNNKGKTARARVEKENTAAVAVVCSAHLQAAKRQPKVVGQHTVRESRELSAPKGREALELRLLVDDPGLAVVTEDVLSSDPQHTGRLRWLHDDVEHIVGHGAVEGNEDNEILMRPAQASSAKGGKSKTWPRRLNVPRKATKNVLHLV</sequence>
<reference evidence="2 3" key="1">
    <citation type="submission" date="2019-11" db="EMBL/GenBank/DDBJ databases">
        <title>Whole genome sequence of Oryza granulata.</title>
        <authorList>
            <person name="Li W."/>
        </authorList>
    </citation>
    <scope>NUCLEOTIDE SEQUENCE [LARGE SCALE GENOMIC DNA]</scope>
    <source>
        <strain evidence="3">cv. Menghai</strain>
        <tissue evidence="2">Leaf</tissue>
    </source>
</reference>
<gene>
    <name evidence="2" type="ORF">E2562_039084</name>
</gene>
<accession>A0A6G1C2P2</accession>
<evidence type="ECO:0000256" key="1">
    <source>
        <dbReference type="SAM" id="MobiDB-lite"/>
    </source>
</evidence>
<organism evidence="2 3">
    <name type="scientific">Oryza meyeriana var. granulata</name>
    <dbReference type="NCBI Taxonomy" id="110450"/>
    <lineage>
        <taxon>Eukaryota</taxon>
        <taxon>Viridiplantae</taxon>
        <taxon>Streptophyta</taxon>
        <taxon>Embryophyta</taxon>
        <taxon>Tracheophyta</taxon>
        <taxon>Spermatophyta</taxon>
        <taxon>Magnoliopsida</taxon>
        <taxon>Liliopsida</taxon>
        <taxon>Poales</taxon>
        <taxon>Poaceae</taxon>
        <taxon>BOP clade</taxon>
        <taxon>Oryzoideae</taxon>
        <taxon>Oryzeae</taxon>
        <taxon>Oryzinae</taxon>
        <taxon>Oryza</taxon>
        <taxon>Oryza meyeriana</taxon>
    </lineage>
</organism>
<name>A0A6G1C2P2_9ORYZ</name>
<dbReference type="Proteomes" id="UP000479710">
    <property type="component" value="Unassembled WGS sequence"/>
</dbReference>
<comment type="caution">
    <text evidence="2">The sequence shown here is derived from an EMBL/GenBank/DDBJ whole genome shotgun (WGS) entry which is preliminary data.</text>
</comment>
<proteinExistence type="predicted"/>
<dbReference type="EMBL" id="SPHZ02000011">
    <property type="protein sequence ID" value="KAF0894442.1"/>
    <property type="molecule type" value="Genomic_DNA"/>
</dbReference>
<protein>
    <submittedName>
        <fullName evidence="2">Uncharacterized protein</fullName>
    </submittedName>
</protein>
<feature type="compositionally biased region" description="Polar residues" evidence="1">
    <location>
        <begin position="10"/>
        <end position="31"/>
    </location>
</feature>